<dbReference type="Proteomes" id="UP000011086">
    <property type="component" value="Unassembled WGS sequence"/>
</dbReference>
<protein>
    <submittedName>
        <fullName evidence="1">Uncharacterized protein</fullName>
    </submittedName>
</protein>
<reference evidence="1" key="1">
    <citation type="journal article" date="2012" name="PLoS Genet.">
        <title>Comparative analysis of the genomes of two field isolates of the rice blast fungus Magnaporthe oryzae.</title>
        <authorList>
            <person name="Xue M."/>
            <person name="Yang J."/>
            <person name="Li Z."/>
            <person name="Hu S."/>
            <person name="Yao N."/>
            <person name="Dean R.A."/>
            <person name="Zhao W."/>
            <person name="Shen M."/>
            <person name="Zhang H."/>
            <person name="Li C."/>
            <person name="Liu L."/>
            <person name="Cao L."/>
            <person name="Xu X."/>
            <person name="Xing Y."/>
            <person name="Hsiang T."/>
            <person name="Zhang Z."/>
            <person name="Xu J.R."/>
            <person name="Peng Y.L."/>
        </authorList>
    </citation>
    <scope>NUCLEOTIDE SEQUENCE</scope>
    <source>
        <strain evidence="1">Y34</strain>
    </source>
</reference>
<gene>
    <name evidence="1" type="ORF">OOU_Y34scaffold00334g10</name>
</gene>
<organism evidence="1">
    <name type="scientific">Pyricularia oryzae (strain Y34)</name>
    <name type="common">Rice blast fungus</name>
    <name type="synonym">Magnaporthe oryzae</name>
    <dbReference type="NCBI Taxonomy" id="1143189"/>
    <lineage>
        <taxon>Eukaryota</taxon>
        <taxon>Fungi</taxon>
        <taxon>Dikarya</taxon>
        <taxon>Ascomycota</taxon>
        <taxon>Pezizomycotina</taxon>
        <taxon>Sordariomycetes</taxon>
        <taxon>Sordariomycetidae</taxon>
        <taxon>Magnaporthales</taxon>
        <taxon>Pyriculariaceae</taxon>
        <taxon>Pyricularia</taxon>
    </lineage>
</organism>
<proteinExistence type="predicted"/>
<dbReference type="AlphaFoldDB" id="A0AA97P2L3"/>
<dbReference type="EMBL" id="JH793329">
    <property type="protein sequence ID" value="ELQ40840.1"/>
    <property type="molecule type" value="Genomic_DNA"/>
</dbReference>
<sequence length="62" mass="7341">MAGLVEHKEFCCQCWLSPARMRMQTIVPSLIKVIDQKMDETVVRVGYHVPERACKVKNMYRW</sequence>
<name>A0AA97P2L3_PYRO3</name>
<accession>A0AA97P2L3</accession>
<evidence type="ECO:0000313" key="1">
    <source>
        <dbReference type="EMBL" id="ELQ40840.1"/>
    </source>
</evidence>